<feature type="compositionally biased region" description="Basic and acidic residues" evidence="1">
    <location>
        <begin position="799"/>
        <end position="808"/>
    </location>
</feature>
<feature type="region of interest" description="Disordered" evidence="1">
    <location>
        <begin position="985"/>
        <end position="1009"/>
    </location>
</feature>
<evidence type="ECO:0000256" key="1">
    <source>
        <dbReference type="SAM" id="MobiDB-lite"/>
    </source>
</evidence>
<proteinExistence type="predicted"/>
<feature type="compositionally biased region" description="Polar residues" evidence="1">
    <location>
        <begin position="518"/>
        <end position="539"/>
    </location>
</feature>
<feature type="compositionally biased region" description="Acidic residues" evidence="1">
    <location>
        <begin position="789"/>
        <end position="798"/>
    </location>
</feature>
<sequence length="1228" mass="134310">MPPRTKIPLSGPDAAKRAADRIKVYLNKDKSTEGKKKVEKWVKGMELMDTLLKDPGFPYDKCIAWINWMEGEFTAMLKGIPLDLALQYFRLVLQHLHLSVIKPNMDAFQKHIPEAGESMGEDGTEEGRLIRAGRVVSVMVETHWTTTLRPQLGELLFYMSAHKTMATARDTMRDEAVLGPKRLGAMIYQARFTAGLRYLIRVLCAIVPESAAVGEKNAPAPRTVFLRRALLQQGWNHDIIKDVFQLLAKTNSSISEDRLMTIINLFATEVTRVRPYGYQLFSLCVDGDEQLSSEKSRRYLLEGRIGLYIDQLEWFAEYLDDKAAPIAITFRHTRMSGLKSLPDLDPGVQAFAFQTLSREGDGEPISVTIKIRPREGDVDLLTRAALVLKPDQFKLAPSSPHVPHNDADSGISYDYFPGRKHCLTCVDFTLSGIVVDQSKAMQDAEAVAQAMLLANDIHDEPELTEISDTLPESLINPESQTSATSPGPETTAGVSKTKGSSTAPQIPSGVPQVKNPAPTITGTRRTGNGAPSTSDNENTPGAEAVEEENLNDIPEYTDPQPASQQLPGHPQSALSRSTRTFGKTPKSQTSSANAFKEPDGLASDAESEGQASKILQRGDSNRTQPSRTSKREAKQINPTFKPPAPKAITRSTLANSISLGRAATPLLPSVGSPEPSKRDRNFAEPMASHRLATTESDGGKRSRLAAASDNARRTRAHAVTVEQAEISQAQTALPWDGASQRNCSAPSGSGASRTDKSHKKVVKPQIASSPFTDSQLAGRIGGSAGPEQDREDEVDEDENHLKATEGRMNEPNLPGVSKSPPSLAVKGGEEEKIATSPAASVGSSPQAQEMASSSLLAGTKTRGDVPKIKGDKQKTRKGKGNEVGPEETQEPASKPPSRKVVREATNNSLATKTPAAKNKDTRMLGDQEDREDGSELSDADQEIVHRVTQQVGNRIKPCATQTAVSSPSHSNTPIIDRMEVELNSAFKTSSTENKKRKPVGDESVQVEEVPQIVAKDVVKKLVAIDKSQKALSADDSVRPNKRNKTSHKPIEVEERVIHDVIPDKKARTSTSGSKKPKGKHAESRPPGRLTRRSGSSKAKEVSGTVVGVQQPRHVETMMEVDKVLNEWHEFVRARCEERIEAPNKFATMVKRQLGGKALKLVDDLHKDSMNIHTVLRDKNGSCEEKFKEVRVGVDRVLNDNKKQTTKIKDFVKSQRRAMDMGLPELLFV</sequence>
<keyword evidence="3" id="KW-1185">Reference proteome</keyword>
<feature type="region of interest" description="Disordered" evidence="1">
    <location>
        <begin position="475"/>
        <end position="941"/>
    </location>
</feature>
<feature type="compositionally biased region" description="Polar residues" evidence="1">
    <location>
        <begin position="837"/>
        <end position="856"/>
    </location>
</feature>
<protein>
    <submittedName>
        <fullName evidence="2">Uncharacterized protein</fullName>
    </submittedName>
</protein>
<feature type="compositionally biased region" description="Polar residues" evidence="1">
    <location>
        <begin position="766"/>
        <end position="775"/>
    </location>
</feature>
<feature type="compositionally biased region" description="Polar residues" evidence="1">
    <location>
        <begin position="649"/>
        <end position="658"/>
    </location>
</feature>
<organism evidence="2 3">
    <name type="scientific">Kwoniella newhampshirensis</name>
    <dbReference type="NCBI Taxonomy" id="1651941"/>
    <lineage>
        <taxon>Eukaryota</taxon>
        <taxon>Fungi</taxon>
        <taxon>Dikarya</taxon>
        <taxon>Basidiomycota</taxon>
        <taxon>Agaricomycotina</taxon>
        <taxon>Tremellomycetes</taxon>
        <taxon>Tremellales</taxon>
        <taxon>Cryptococcaceae</taxon>
        <taxon>Kwoniella</taxon>
    </lineage>
</organism>
<accession>A0AAW0YVZ8</accession>
<feature type="compositionally biased region" description="Basic and acidic residues" evidence="1">
    <location>
        <begin position="1048"/>
        <end position="1066"/>
    </location>
</feature>
<comment type="caution">
    <text evidence="2">The sequence shown here is derived from an EMBL/GenBank/DDBJ whole genome shotgun (WGS) entry which is preliminary data.</text>
</comment>
<reference evidence="2 3" key="1">
    <citation type="journal article" date="2024" name="bioRxiv">
        <title>Comparative genomics of Cryptococcus and Kwoniella reveals pathogenesis evolution and contrasting karyotype dynamics via intercentromeric recombination or chromosome fusion.</title>
        <authorList>
            <person name="Coelho M.A."/>
            <person name="David-Palma M."/>
            <person name="Shea T."/>
            <person name="Bowers K."/>
            <person name="McGinley-Smith S."/>
            <person name="Mohammad A.W."/>
            <person name="Gnirke A."/>
            <person name="Yurkov A.M."/>
            <person name="Nowrousian M."/>
            <person name="Sun S."/>
            <person name="Cuomo C.A."/>
            <person name="Heitman J."/>
        </authorList>
    </citation>
    <scope>NUCLEOTIDE SEQUENCE [LARGE SCALE GENOMIC DNA]</scope>
    <source>
        <strain evidence="2 3">CBS 13917</strain>
    </source>
</reference>
<feature type="compositionally biased region" description="Polar residues" evidence="1">
    <location>
        <begin position="476"/>
        <end position="505"/>
    </location>
</feature>
<feature type="compositionally biased region" description="Acidic residues" evidence="1">
    <location>
        <begin position="928"/>
        <end position="941"/>
    </location>
</feature>
<feature type="compositionally biased region" description="Basic and acidic residues" evidence="1">
    <location>
        <begin position="861"/>
        <end position="873"/>
    </location>
</feature>
<dbReference type="GeneID" id="92182521"/>
<dbReference type="KEGG" id="kne:92182521"/>
<feature type="compositionally biased region" description="Basic and acidic residues" evidence="1">
    <location>
        <begin position="917"/>
        <end position="927"/>
    </location>
</feature>
<evidence type="ECO:0000313" key="2">
    <source>
        <dbReference type="EMBL" id="KAK8847405.1"/>
    </source>
</evidence>
<feature type="region of interest" description="Disordered" evidence="1">
    <location>
        <begin position="1028"/>
        <end position="1106"/>
    </location>
</feature>
<dbReference type="RefSeq" id="XP_066800923.1">
    <property type="nucleotide sequence ID" value="XM_066948355.1"/>
</dbReference>
<dbReference type="AlphaFoldDB" id="A0AAW0YVZ8"/>
<feature type="compositionally biased region" description="Polar residues" evidence="1">
    <location>
        <begin position="560"/>
        <end position="593"/>
    </location>
</feature>
<evidence type="ECO:0000313" key="3">
    <source>
        <dbReference type="Proteomes" id="UP001388673"/>
    </source>
</evidence>
<feature type="compositionally biased region" description="Polar residues" evidence="1">
    <location>
        <begin position="739"/>
        <end position="752"/>
    </location>
</feature>
<name>A0AAW0YVZ8_9TREE</name>
<dbReference type="EMBL" id="JBCAWK010000010">
    <property type="protein sequence ID" value="KAK8847405.1"/>
    <property type="molecule type" value="Genomic_DNA"/>
</dbReference>
<dbReference type="Proteomes" id="UP001388673">
    <property type="component" value="Unassembled WGS sequence"/>
</dbReference>
<gene>
    <name evidence="2" type="ORF">IAR55_005263</name>
</gene>